<name>A0ABU6W641_9FABA</name>
<organism evidence="1 2">
    <name type="scientific">Stylosanthes scabra</name>
    <dbReference type="NCBI Taxonomy" id="79078"/>
    <lineage>
        <taxon>Eukaryota</taxon>
        <taxon>Viridiplantae</taxon>
        <taxon>Streptophyta</taxon>
        <taxon>Embryophyta</taxon>
        <taxon>Tracheophyta</taxon>
        <taxon>Spermatophyta</taxon>
        <taxon>Magnoliopsida</taxon>
        <taxon>eudicotyledons</taxon>
        <taxon>Gunneridae</taxon>
        <taxon>Pentapetalae</taxon>
        <taxon>rosids</taxon>
        <taxon>fabids</taxon>
        <taxon>Fabales</taxon>
        <taxon>Fabaceae</taxon>
        <taxon>Papilionoideae</taxon>
        <taxon>50 kb inversion clade</taxon>
        <taxon>dalbergioids sensu lato</taxon>
        <taxon>Dalbergieae</taxon>
        <taxon>Pterocarpus clade</taxon>
        <taxon>Stylosanthes</taxon>
    </lineage>
</organism>
<protein>
    <submittedName>
        <fullName evidence="1">Uncharacterized protein</fullName>
    </submittedName>
</protein>
<dbReference type="Proteomes" id="UP001341840">
    <property type="component" value="Unassembled WGS sequence"/>
</dbReference>
<evidence type="ECO:0000313" key="2">
    <source>
        <dbReference type="Proteomes" id="UP001341840"/>
    </source>
</evidence>
<accession>A0ABU6W641</accession>
<reference evidence="1 2" key="1">
    <citation type="journal article" date="2023" name="Plants (Basel)">
        <title>Bridging the Gap: Combining Genomics and Transcriptomics Approaches to Understand Stylosanthes scabra, an Orphan Legume from the Brazilian Caatinga.</title>
        <authorList>
            <person name="Ferreira-Neto J.R.C."/>
            <person name="da Silva M.D."/>
            <person name="Binneck E."/>
            <person name="de Melo N.F."/>
            <person name="da Silva R.H."/>
            <person name="de Melo A.L.T.M."/>
            <person name="Pandolfi V."/>
            <person name="Bustamante F.O."/>
            <person name="Brasileiro-Vidal A.C."/>
            <person name="Benko-Iseppon A.M."/>
        </authorList>
    </citation>
    <scope>NUCLEOTIDE SEQUENCE [LARGE SCALE GENOMIC DNA]</scope>
    <source>
        <tissue evidence="1">Leaves</tissue>
    </source>
</reference>
<proteinExistence type="predicted"/>
<comment type="caution">
    <text evidence="1">The sequence shown here is derived from an EMBL/GenBank/DDBJ whole genome shotgun (WGS) entry which is preliminary data.</text>
</comment>
<dbReference type="EMBL" id="JASCZI010181267">
    <property type="protein sequence ID" value="MED6180448.1"/>
    <property type="molecule type" value="Genomic_DNA"/>
</dbReference>
<keyword evidence="2" id="KW-1185">Reference proteome</keyword>
<gene>
    <name evidence="1" type="ORF">PIB30_010377</name>
</gene>
<evidence type="ECO:0000313" key="1">
    <source>
        <dbReference type="EMBL" id="MED6180448.1"/>
    </source>
</evidence>
<sequence>MADGKFAWAPSSGILLSGIEENGDGYRPHFEDANLDIDEGSGDSEEDIDAISKIASASETRSTIVNTLVVPGTSIGEMMAEIQNIEAITNDADLHARCCQLMMFKPAREMFVTLKAHEQRLLDWLKFAAYNPLPFNQN</sequence>